<reference evidence="1" key="1">
    <citation type="journal article" date="2014" name="Int. J. Syst. Evol. Microbiol.">
        <title>Complete genome sequence of Corynebacterium casei LMG S-19264T (=DSM 44701T), isolated from a smear-ripened cheese.</title>
        <authorList>
            <consortium name="US DOE Joint Genome Institute (JGI-PGF)"/>
            <person name="Walter F."/>
            <person name="Albersmeier A."/>
            <person name="Kalinowski J."/>
            <person name="Ruckert C."/>
        </authorList>
    </citation>
    <scope>NUCLEOTIDE SEQUENCE</scope>
    <source>
        <strain evidence="1">CGMCC 1.15447</strain>
    </source>
</reference>
<comment type="caution">
    <text evidence="1">The sequence shown here is derived from an EMBL/GenBank/DDBJ whole genome shotgun (WGS) entry which is preliminary data.</text>
</comment>
<sequence>MGSKAILRRWYLRVIFHRVSTKKFVLEYLVRNGGAVDFKKSAVSACAKVMHSFSGQFFAGAAFTCDKDGNIRLGSSPQLLTDAKDCR</sequence>
<dbReference type="Proteomes" id="UP000648801">
    <property type="component" value="Unassembled WGS sequence"/>
</dbReference>
<reference evidence="1" key="2">
    <citation type="submission" date="2020-09" db="EMBL/GenBank/DDBJ databases">
        <authorList>
            <person name="Sun Q."/>
            <person name="Zhou Y."/>
        </authorList>
    </citation>
    <scope>NUCLEOTIDE SEQUENCE</scope>
    <source>
        <strain evidence="1">CGMCC 1.15447</strain>
    </source>
</reference>
<keyword evidence="2" id="KW-1185">Reference proteome</keyword>
<evidence type="ECO:0000313" key="1">
    <source>
        <dbReference type="EMBL" id="GGA59994.1"/>
    </source>
</evidence>
<dbReference type="AlphaFoldDB" id="A0A916RMX5"/>
<proteinExistence type="predicted"/>
<gene>
    <name evidence="1" type="ORF">GCM10011507_09450</name>
</gene>
<accession>A0A916RMX5</accession>
<organism evidence="1 2">
    <name type="scientific">Edaphobacter acidisoli</name>
    <dbReference type="NCBI Taxonomy" id="2040573"/>
    <lineage>
        <taxon>Bacteria</taxon>
        <taxon>Pseudomonadati</taxon>
        <taxon>Acidobacteriota</taxon>
        <taxon>Terriglobia</taxon>
        <taxon>Terriglobales</taxon>
        <taxon>Acidobacteriaceae</taxon>
        <taxon>Edaphobacter</taxon>
    </lineage>
</organism>
<evidence type="ECO:0000313" key="2">
    <source>
        <dbReference type="Proteomes" id="UP000648801"/>
    </source>
</evidence>
<dbReference type="EMBL" id="BMJB01000001">
    <property type="protein sequence ID" value="GGA59994.1"/>
    <property type="molecule type" value="Genomic_DNA"/>
</dbReference>
<protein>
    <submittedName>
        <fullName evidence="1">Uncharacterized protein</fullName>
    </submittedName>
</protein>
<name>A0A916RMX5_9BACT</name>
<dbReference type="AntiFam" id="ANF00077">
    <property type="entry name" value="Shadow ORF (opposite AtoC)"/>
</dbReference>